<sequence length="69" mass="7538">MLKLTDINGNLLWYGPAAFGRLCVETTDISWRIRTALNPAAFGRLCVETLVTSCPTAHLSTSRLRAAVC</sequence>
<keyword evidence="2" id="KW-1185">Reference proteome</keyword>
<organism evidence="1 2">
    <name type="scientific">Neisseria sicca ATCC 29256</name>
    <dbReference type="NCBI Taxonomy" id="547045"/>
    <lineage>
        <taxon>Bacteria</taxon>
        <taxon>Pseudomonadati</taxon>
        <taxon>Pseudomonadota</taxon>
        <taxon>Betaproteobacteria</taxon>
        <taxon>Neisseriales</taxon>
        <taxon>Neisseriaceae</taxon>
        <taxon>Neisseria</taxon>
    </lineage>
</organism>
<evidence type="ECO:0000313" key="1">
    <source>
        <dbReference type="EMBL" id="EET43545.1"/>
    </source>
</evidence>
<dbReference type="EMBL" id="ACKO02000018">
    <property type="protein sequence ID" value="EET43545.1"/>
    <property type="molecule type" value="Genomic_DNA"/>
</dbReference>
<name>C6M7W8_NEISI</name>
<reference evidence="1" key="1">
    <citation type="submission" date="2009-07" db="EMBL/GenBank/DDBJ databases">
        <authorList>
            <person name="Weinstock G."/>
            <person name="Sodergren E."/>
            <person name="Clifton S."/>
            <person name="Fulton L."/>
            <person name="Fulton B."/>
            <person name="Courtney L."/>
            <person name="Fronick C."/>
            <person name="Harrison M."/>
            <person name="Strong C."/>
            <person name="Farmer C."/>
            <person name="Delahaunty K."/>
            <person name="Markovic C."/>
            <person name="Hall O."/>
            <person name="Minx P."/>
            <person name="Tomlinson C."/>
            <person name="Mitreva M."/>
            <person name="Nelson J."/>
            <person name="Hou S."/>
            <person name="Wollam A."/>
            <person name="Pepin K.H."/>
            <person name="Johnson M."/>
            <person name="Bhonagiri V."/>
            <person name="Nash W.E."/>
            <person name="Warren W."/>
            <person name="Chinwalla A."/>
            <person name="Mardis E.R."/>
            <person name="Wilson R.K."/>
        </authorList>
    </citation>
    <scope>NUCLEOTIDE SEQUENCE [LARGE SCALE GENOMIC DNA]</scope>
    <source>
        <strain evidence="1">ATCC 29256</strain>
    </source>
</reference>
<dbReference type="AlphaFoldDB" id="C6M7W8"/>
<proteinExistence type="predicted"/>
<evidence type="ECO:0000313" key="2">
    <source>
        <dbReference type="Proteomes" id="UP000005365"/>
    </source>
</evidence>
<gene>
    <name evidence="1" type="ORF">NEISICOT_02633</name>
</gene>
<dbReference type="Proteomes" id="UP000005365">
    <property type="component" value="Unassembled WGS sequence"/>
</dbReference>
<accession>C6M7W8</accession>
<comment type="caution">
    <text evidence="1">The sequence shown here is derived from an EMBL/GenBank/DDBJ whole genome shotgun (WGS) entry which is preliminary data.</text>
</comment>
<protein>
    <submittedName>
        <fullName evidence="1">Uncharacterized protein</fullName>
    </submittedName>
</protein>